<proteinExistence type="predicted"/>
<gene>
    <name evidence="2" type="ORF">EFY79_08540</name>
</gene>
<dbReference type="Pfam" id="PF01814">
    <property type="entry name" value="Hemerythrin"/>
    <property type="match status" value="1"/>
</dbReference>
<dbReference type="Gene3D" id="1.20.120.520">
    <property type="entry name" value="nmb1532 protein domain like"/>
    <property type="match status" value="1"/>
</dbReference>
<reference evidence="2 3" key="1">
    <citation type="submission" date="2018-11" db="EMBL/GenBank/DDBJ databases">
        <title>Draft genome sequence of Ferruginibacter sp. BO-59.</title>
        <authorList>
            <person name="Im W.T."/>
        </authorList>
    </citation>
    <scope>NUCLEOTIDE SEQUENCE [LARGE SCALE GENOMIC DNA]</scope>
    <source>
        <strain evidence="2 3">BO-59</strain>
    </source>
</reference>
<dbReference type="RefSeq" id="WP_123120275.1">
    <property type="nucleotide sequence ID" value="NZ_RJJR01000005.1"/>
</dbReference>
<accession>A0A3M9NI24</accession>
<keyword evidence="3" id="KW-1185">Reference proteome</keyword>
<dbReference type="OrthoDB" id="9793254at2"/>
<dbReference type="AlphaFoldDB" id="A0A3M9NI24"/>
<dbReference type="Proteomes" id="UP000267223">
    <property type="component" value="Unassembled WGS sequence"/>
</dbReference>
<organism evidence="2 3">
    <name type="scientific">Hanamia caeni</name>
    <dbReference type="NCBI Taxonomy" id="2294116"/>
    <lineage>
        <taxon>Bacteria</taxon>
        <taxon>Pseudomonadati</taxon>
        <taxon>Bacteroidota</taxon>
        <taxon>Chitinophagia</taxon>
        <taxon>Chitinophagales</taxon>
        <taxon>Chitinophagaceae</taxon>
        <taxon>Hanamia</taxon>
    </lineage>
</organism>
<sequence length="161" mass="19067">MKISHEKSKSGLLPFSKDHYAGSLFCWKIRQGIKFHIEKQRMLDYVSYFWSHYFSGHFKEEEEILFGLVRDKQVQKALADHQEIKTVFKNIETSGLQYAEDILLELSDTIDNHIRFEERILFPHLCKALSDKQLKGIGDQLVREPLVDDYQDQFWIKSKSL</sequence>
<protein>
    <submittedName>
        <fullName evidence="2">Hemerythrin domain-containing protein</fullName>
    </submittedName>
</protein>
<dbReference type="EMBL" id="RJJR01000005">
    <property type="protein sequence ID" value="RNI37434.1"/>
    <property type="molecule type" value="Genomic_DNA"/>
</dbReference>
<dbReference type="InterPro" id="IPR012312">
    <property type="entry name" value="Hemerythrin-like"/>
</dbReference>
<evidence type="ECO:0000313" key="3">
    <source>
        <dbReference type="Proteomes" id="UP000267223"/>
    </source>
</evidence>
<name>A0A3M9NI24_9BACT</name>
<feature type="domain" description="Hemerythrin-like" evidence="1">
    <location>
        <begin position="41"/>
        <end position="125"/>
    </location>
</feature>
<evidence type="ECO:0000259" key="1">
    <source>
        <dbReference type="Pfam" id="PF01814"/>
    </source>
</evidence>
<evidence type="ECO:0000313" key="2">
    <source>
        <dbReference type="EMBL" id="RNI37434.1"/>
    </source>
</evidence>
<comment type="caution">
    <text evidence="2">The sequence shown here is derived from an EMBL/GenBank/DDBJ whole genome shotgun (WGS) entry which is preliminary data.</text>
</comment>